<reference evidence="2" key="2">
    <citation type="journal article" date="2021" name="World Allergy Organ. J.">
        <title>Chromosome-level assembly of Dermatophagoides farinae genome and transcriptome reveals two novel allergens Der f 37 and Der f 39.</title>
        <authorList>
            <person name="Chen J."/>
            <person name="Cai Z."/>
            <person name="Fan D."/>
            <person name="Hu J."/>
            <person name="Hou Y."/>
            <person name="He Y."/>
            <person name="Zhang Z."/>
            <person name="Zhao Z."/>
            <person name="Gao P."/>
            <person name="Hu W."/>
            <person name="Sun J."/>
            <person name="Li J."/>
            <person name="Ji K."/>
        </authorList>
    </citation>
    <scope>NUCLEOTIDE SEQUENCE</scope>
    <source>
        <strain evidence="2">JKM2019</strain>
    </source>
</reference>
<organism evidence="2">
    <name type="scientific">Dermatophagoides farinae</name>
    <name type="common">American house dust mite</name>
    <dbReference type="NCBI Taxonomy" id="6954"/>
    <lineage>
        <taxon>Eukaryota</taxon>
        <taxon>Metazoa</taxon>
        <taxon>Ecdysozoa</taxon>
        <taxon>Arthropoda</taxon>
        <taxon>Chelicerata</taxon>
        <taxon>Arachnida</taxon>
        <taxon>Acari</taxon>
        <taxon>Acariformes</taxon>
        <taxon>Sarcoptiformes</taxon>
        <taxon>Astigmata</taxon>
        <taxon>Psoroptidia</taxon>
        <taxon>Analgoidea</taxon>
        <taxon>Pyroglyphidae</taxon>
        <taxon>Dermatophagoidinae</taxon>
        <taxon>Dermatophagoides</taxon>
    </lineage>
</organism>
<keyword evidence="1" id="KW-0472">Membrane</keyword>
<proteinExistence type="predicted"/>
<dbReference type="AlphaFoldDB" id="A0A9D4P4H0"/>
<name>A0A9D4P4H0_DERFA</name>
<feature type="transmembrane region" description="Helical" evidence="1">
    <location>
        <begin position="340"/>
        <end position="361"/>
    </location>
</feature>
<feature type="transmembrane region" description="Helical" evidence="1">
    <location>
        <begin position="367"/>
        <end position="391"/>
    </location>
</feature>
<protein>
    <submittedName>
        <fullName evidence="2">Uncharacterized protein</fullName>
    </submittedName>
</protein>
<reference evidence="2" key="1">
    <citation type="submission" date="2020-06" db="EMBL/GenBank/DDBJ databases">
        <authorList>
            <person name="Ji K."/>
            <person name="Li J."/>
        </authorList>
    </citation>
    <scope>NUCLEOTIDE SEQUENCE</scope>
    <source>
        <strain evidence="2">JKM2019</strain>
        <tissue evidence="2">Whole body</tissue>
    </source>
</reference>
<sequence>MNEKNSKKKLTLYISYRLNRLYGFINNGDIKNCYIIDYYEHLIDKLVDYVHNYGHYAMDKEKFNIIQAKIETIITDSDDEIIANSTKESLVAHYELANEIAKKFIPKKILTRLDQNSPIVQFYYGLLRKKFIHITCCMRLHHIDWKQKSTILRFIWNLIIIMILVYSFFYDYPPKFNRDSVDDYQNAFLCLFHLINDHIFETICLMLMFYLLIYGPKVIDILNDDLFNEIYHHIRWPRTIFVMTIIFIIITYPLFYLRFLCQIIEDGHPLAVFAYFCEDIQQFAYLMIYHYIKYGTNVQLSYQFERFKQNTNDDDTNVGHQQLIQTVRQLAQLNQRINELFSWIFLLEYISNCLDLVLALTSKQLDYPLLGFFIIIIIYLIYIVSIDLSIVKISTKIEHYIQNDGKMLKKFTTNDNYQQQQYLRLFEMNAVYLDYLRLNLFNCCRIDFEFLLDTLCLICIYCIIICQTETVNNSV</sequence>
<dbReference type="Proteomes" id="UP000828236">
    <property type="component" value="Unassembled WGS sequence"/>
</dbReference>
<feature type="transmembrane region" description="Helical" evidence="1">
    <location>
        <begin position="272"/>
        <end position="292"/>
    </location>
</feature>
<comment type="caution">
    <text evidence="2">The sequence shown here is derived from an EMBL/GenBank/DDBJ whole genome shotgun (WGS) entry which is preliminary data.</text>
</comment>
<evidence type="ECO:0000256" key="1">
    <source>
        <dbReference type="SAM" id="Phobius"/>
    </source>
</evidence>
<accession>A0A9D4P4H0</accession>
<feature type="transmembrane region" description="Helical" evidence="1">
    <location>
        <begin position="199"/>
        <end position="219"/>
    </location>
</feature>
<keyword evidence="1" id="KW-1133">Transmembrane helix</keyword>
<dbReference type="EMBL" id="SDOV01000003">
    <property type="protein sequence ID" value="KAH7642905.1"/>
    <property type="molecule type" value="Genomic_DNA"/>
</dbReference>
<feature type="transmembrane region" description="Helical" evidence="1">
    <location>
        <begin position="151"/>
        <end position="170"/>
    </location>
</feature>
<evidence type="ECO:0000313" key="2">
    <source>
        <dbReference type="EMBL" id="KAH7642905.1"/>
    </source>
</evidence>
<feature type="transmembrane region" description="Helical" evidence="1">
    <location>
        <begin position="240"/>
        <end position="260"/>
    </location>
</feature>
<keyword evidence="1" id="KW-0812">Transmembrane</keyword>
<gene>
    <name evidence="2" type="ORF">HUG17_9596</name>
</gene>